<dbReference type="EMBL" id="FRAC01000031">
    <property type="protein sequence ID" value="SHL37749.1"/>
    <property type="molecule type" value="Genomic_DNA"/>
</dbReference>
<dbReference type="InterPro" id="IPR056133">
    <property type="entry name" value="DUF7716"/>
</dbReference>
<feature type="domain" description="DUF7716" evidence="1">
    <location>
        <begin position="11"/>
        <end position="114"/>
    </location>
</feature>
<dbReference type="RefSeq" id="WP_073279558.1">
    <property type="nucleotide sequence ID" value="NZ_FRAC01000031.1"/>
</dbReference>
<dbReference type="Pfam" id="PF24832">
    <property type="entry name" value="DUF7716"/>
    <property type="match status" value="1"/>
</dbReference>
<dbReference type="OrthoDB" id="2082227at2"/>
<gene>
    <name evidence="2" type="ORF">SAMN02745136_04749</name>
</gene>
<protein>
    <recommendedName>
        <fullName evidence="1">DUF7716 domain-containing protein</fullName>
    </recommendedName>
</protein>
<accession>A0A1M7A546</accession>
<organism evidence="2 3">
    <name type="scientific">Anaerocolumna jejuensis DSM 15929</name>
    <dbReference type="NCBI Taxonomy" id="1121322"/>
    <lineage>
        <taxon>Bacteria</taxon>
        <taxon>Bacillati</taxon>
        <taxon>Bacillota</taxon>
        <taxon>Clostridia</taxon>
        <taxon>Lachnospirales</taxon>
        <taxon>Lachnospiraceae</taxon>
        <taxon>Anaerocolumna</taxon>
    </lineage>
</organism>
<dbReference type="Proteomes" id="UP000184386">
    <property type="component" value="Unassembled WGS sequence"/>
</dbReference>
<reference evidence="2 3" key="1">
    <citation type="submission" date="2016-11" db="EMBL/GenBank/DDBJ databases">
        <authorList>
            <person name="Jaros S."/>
            <person name="Januszkiewicz K."/>
            <person name="Wedrychowicz H."/>
        </authorList>
    </citation>
    <scope>NUCLEOTIDE SEQUENCE [LARGE SCALE GENOMIC DNA]</scope>
    <source>
        <strain evidence="2 3">DSM 15929</strain>
    </source>
</reference>
<evidence type="ECO:0000259" key="1">
    <source>
        <dbReference type="Pfam" id="PF24832"/>
    </source>
</evidence>
<keyword evidence="3" id="KW-1185">Reference proteome</keyword>
<name>A0A1M7A546_9FIRM</name>
<dbReference type="AlphaFoldDB" id="A0A1M7A546"/>
<evidence type="ECO:0000313" key="2">
    <source>
        <dbReference type="EMBL" id="SHL37749.1"/>
    </source>
</evidence>
<evidence type="ECO:0000313" key="3">
    <source>
        <dbReference type="Proteomes" id="UP000184386"/>
    </source>
</evidence>
<proteinExistence type="predicted"/>
<sequence>METEKYVRTPISLEQLFKLDTDMLDEHDLYAKKDIVKFDINTLVYLDDLIDVDDDTDDEIYPSFALNLNLQWLFSGQVISDIIVNTQHQLTNPTVNDYIKNFIYYHKHDCFITF</sequence>